<dbReference type="EMBL" id="JAUDCF010000001">
    <property type="protein sequence ID" value="MDM8144363.1"/>
    <property type="molecule type" value="Genomic_DNA"/>
</dbReference>
<proteinExistence type="predicted"/>
<dbReference type="Pfam" id="PF16128">
    <property type="entry name" value="DUF4840"/>
    <property type="match status" value="1"/>
</dbReference>
<reference evidence="1 2" key="1">
    <citation type="submission" date="2023-06" db="EMBL/GenBank/DDBJ databases">
        <authorList>
            <person name="Zeman M."/>
            <person name="Kubasova T."/>
            <person name="Jahodarova E."/>
            <person name="Nykrynova M."/>
            <person name="Rychlik I."/>
        </authorList>
    </citation>
    <scope>NUCLEOTIDE SEQUENCE [LARGE SCALE GENOMIC DNA]</scope>
    <source>
        <strain evidence="1 2">ET4</strain>
    </source>
</reference>
<name>A0ABT7U3J2_9BACE</name>
<protein>
    <submittedName>
        <fullName evidence="1">DUF4840 domain-containing protein</fullName>
    </submittedName>
</protein>
<dbReference type="InterPro" id="IPR032293">
    <property type="entry name" value="DUF4840"/>
</dbReference>
<sequence length="189" mass="21123">MKKAYKLIAPALIGIFGFCACNTEESGGFRFPTAESVIGNYQGTIHTPSTDSGTDSTQLNETKASVGVDSIYIADMAIDDIIRVLAGDSIADSISYPEQVGYTMKYERKINETYDTVWVATQPDTLRFDYTRGDSTFQIKVVFNEQKKGAYSIIERKMQLNLQANKLIINEDTVQTFNSIPYQILLNKQ</sequence>
<evidence type="ECO:0000313" key="2">
    <source>
        <dbReference type="Proteomes" id="UP001228403"/>
    </source>
</evidence>
<evidence type="ECO:0000313" key="1">
    <source>
        <dbReference type="EMBL" id="MDM8144363.1"/>
    </source>
</evidence>
<comment type="caution">
    <text evidence="1">The sequence shown here is derived from an EMBL/GenBank/DDBJ whole genome shotgun (WGS) entry which is preliminary data.</text>
</comment>
<reference evidence="2" key="2">
    <citation type="submission" date="2023-07" db="EMBL/GenBank/DDBJ databases">
        <title>Identification and characterization of horizontal gene transfer across gut microbiota members of farm animals based on homology search.</title>
        <authorList>
            <person name="Schwarzerova J."/>
            <person name="Nykrynova M."/>
            <person name="Jureckova K."/>
            <person name="Cejkova D."/>
            <person name="Rychlik I."/>
        </authorList>
    </citation>
    <scope>NUCLEOTIDE SEQUENCE [LARGE SCALE GENOMIC DNA]</scope>
    <source>
        <strain evidence="2">ET4</strain>
    </source>
</reference>
<dbReference type="Proteomes" id="UP001228403">
    <property type="component" value="Unassembled WGS sequence"/>
</dbReference>
<organism evidence="1 2">
    <name type="scientific">Bacteroides eggerthii</name>
    <dbReference type="NCBI Taxonomy" id="28111"/>
    <lineage>
        <taxon>Bacteria</taxon>
        <taxon>Pseudomonadati</taxon>
        <taxon>Bacteroidota</taxon>
        <taxon>Bacteroidia</taxon>
        <taxon>Bacteroidales</taxon>
        <taxon>Bacteroidaceae</taxon>
        <taxon>Bacteroides</taxon>
    </lineage>
</organism>
<keyword evidence="2" id="KW-1185">Reference proteome</keyword>
<accession>A0ABT7U3J2</accession>
<gene>
    <name evidence="1" type="ORF">QUW02_00190</name>
</gene>
<dbReference type="PROSITE" id="PS51257">
    <property type="entry name" value="PROKAR_LIPOPROTEIN"/>
    <property type="match status" value="1"/>
</dbReference>